<dbReference type="GO" id="GO:0031123">
    <property type="term" value="P:RNA 3'-end processing"/>
    <property type="evidence" value="ECO:0007669"/>
    <property type="project" value="TreeGrafter"/>
</dbReference>
<feature type="compositionally biased region" description="Acidic residues" evidence="1">
    <location>
        <begin position="615"/>
        <end position="626"/>
    </location>
</feature>
<dbReference type="GO" id="GO:0005730">
    <property type="term" value="C:nucleolus"/>
    <property type="evidence" value="ECO:0007669"/>
    <property type="project" value="TreeGrafter"/>
</dbReference>
<dbReference type="GO" id="GO:0031499">
    <property type="term" value="C:TRAMP complex"/>
    <property type="evidence" value="ECO:0007669"/>
    <property type="project" value="TreeGrafter"/>
</dbReference>
<dbReference type="CDD" id="cd05402">
    <property type="entry name" value="NT_PAP_TUTase"/>
    <property type="match status" value="1"/>
</dbReference>
<evidence type="ECO:0000259" key="2">
    <source>
        <dbReference type="Pfam" id="PF22600"/>
    </source>
</evidence>
<dbReference type="PANTHER" id="PTHR23092:SF15">
    <property type="entry name" value="INACTIVE NON-CANONICAL POLY(A) RNA POLYMERASE PROTEIN TRF4-2-RELATED"/>
    <property type="match status" value="1"/>
</dbReference>
<dbReference type="InterPro" id="IPR054708">
    <property type="entry name" value="MTPAP-like_central"/>
</dbReference>
<dbReference type="Proteomes" id="UP000650467">
    <property type="component" value="Unassembled WGS sequence"/>
</dbReference>
<dbReference type="GO" id="GO:0003729">
    <property type="term" value="F:mRNA binding"/>
    <property type="evidence" value="ECO:0007669"/>
    <property type="project" value="TreeGrafter"/>
</dbReference>
<dbReference type="SUPFAM" id="SSF81631">
    <property type="entry name" value="PAP/OAS1 substrate-binding domain"/>
    <property type="match status" value="1"/>
</dbReference>
<accession>A0A836B0I9</accession>
<feature type="compositionally biased region" description="Polar residues" evidence="1">
    <location>
        <begin position="638"/>
        <end position="647"/>
    </location>
</feature>
<dbReference type="GO" id="GO:0043634">
    <property type="term" value="P:polyadenylation-dependent ncRNA catabolic process"/>
    <property type="evidence" value="ECO:0007669"/>
    <property type="project" value="TreeGrafter"/>
</dbReference>
<evidence type="ECO:0000313" key="3">
    <source>
        <dbReference type="EMBL" id="KAG2443739.1"/>
    </source>
</evidence>
<dbReference type="GO" id="GO:1990817">
    <property type="term" value="F:poly(A) RNA polymerase activity"/>
    <property type="evidence" value="ECO:0007669"/>
    <property type="project" value="InterPro"/>
</dbReference>
<protein>
    <recommendedName>
        <fullName evidence="2">Poly(A) RNA polymerase mitochondrial-like central palm domain-containing protein</fullName>
    </recommendedName>
</protein>
<dbReference type="Gene3D" id="1.10.1410.10">
    <property type="match status" value="1"/>
</dbReference>
<evidence type="ECO:0000256" key="1">
    <source>
        <dbReference type="SAM" id="MobiDB-lite"/>
    </source>
</evidence>
<dbReference type="OrthoDB" id="273917at2759"/>
<feature type="domain" description="Poly(A) RNA polymerase mitochondrial-like central palm" evidence="2">
    <location>
        <begin position="244"/>
        <end position="382"/>
    </location>
</feature>
<dbReference type="FunFam" id="1.10.1410.10:FF:000030">
    <property type="entry name" value="PAP/25A associated domain containing protein"/>
    <property type="match status" value="1"/>
</dbReference>
<feature type="compositionally biased region" description="Acidic residues" evidence="1">
    <location>
        <begin position="598"/>
        <end position="607"/>
    </location>
</feature>
<reference evidence="3" key="1">
    <citation type="journal article" date="2020" name="bioRxiv">
        <title>Comparative genomics of Chlamydomonas.</title>
        <authorList>
            <person name="Craig R.J."/>
            <person name="Hasan A.R."/>
            <person name="Ness R.W."/>
            <person name="Keightley P.D."/>
        </authorList>
    </citation>
    <scope>NUCLEOTIDE SEQUENCE</scope>
    <source>
        <strain evidence="3">SAG 7.73</strain>
    </source>
</reference>
<dbReference type="EMBL" id="JAEHOC010000003">
    <property type="protein sequence ID" value="KAG2443739.1"/>
    <property type="molecule type" value="Genomic_DNA"/>
</dbReference>
<proteinExistence type="predicted"/>
<dbReference type="InterPro" id="IPR045862">
    <property type="entry name" value="Trf4-like"/>
</dbReference>
<organism evidence="3 4">
    <name type="scientific">Chlamydomonas incerta</name>
    <dbReference type="NCBI Taxonomy" id="51695"/>
    <lineage>
        <taxon>Eukaryota</taxon>
        <taxon>Viridiplantae</taxon>
        <taxon>Chlorophyta</taxon>
        <taxon>core chlorophytes</taxon>
        <taxon>Chlorophyceae</taxon>
        <taxon>CS clade</taxon>
        <taxon>Chlamydomonadales</taxon>
        <taxon>Chlamydomonadaceae</taxon>
        <taxon>Chlamydomonas</taxon>
    </lineage>
</organism>
<feature type="region of interest" description="Disordered" evidence="1">
    <location>
        <begin position="179"/>
        <end position="200"/>
    </location>
</feature>
<gene>
    <name evidence="3" type="ORF">HXX76_002085</name>
</gene>
<evidence type="ECO:0000313" key="4">
    <source>
        <dbReference type="Proteomes" id="UP000650467"/>
    </source>
</evidence>
<name>A0A836B0I9_CHLIN</name>
<dbReference type="Gene3D" id="3.30.460.10">
    <property type="entry name" value="Beta Polymerase, domain 2"/>
    <property type="match status" value="1"/>
</dbReference>
<sequence>MVVPSSAAVAPVRLACPTPVRSPAPARGPSSAAAPEMLPGLLRLGVGAGTCGRAGALVPAAACCPASWDEAAWSSPRAAAAACAPESAMSGCCSTSAASPSAPRPPSAHLPHSAGPWLAGRAYAAPHRAVAAAAAGGSCRASLSPLVSALAAVSGSHSGLLGPSAVPRPGAGVRGLATDARAGAAPEQQSAAQPLSKKQQKAAAAAAKQAAAAQAGEGNGQGSEAAAAAAAAPPQPSVRYSPLHYNIEEFCQRVVPTEGERRQRQEVIEAVRGGVRRVWPGARGVELQVFGSFANGLSTWNSDLDLVVTGIYEPDRMTGGYEINDRGRITAKLRKIAEALNRSKAIDIERQQLIPRARIPILKLWTRARVTVDVSMSDDSGPRAARYMAQQCRAYPPLKPLVLVLKAYLKACRLNEVNTGGLSSYSLTNMVIAHLQEELKSGHDVSDLGETLYTFLLRYGEEHDYSSQAVSVASGGIVPKMSLGFAMESARQAAVTMGSYDGAVSWNERLCVDCPLTGTCTVGGGRDVSNGTFRIDLVRGAFVQAARKLEALARGRRISDTSLNYLQALFDVTRVLKRQYDPYEPDEDEYLKAMRNSDDEDIPEDDLLIGGGATGDEEEGDDEGGDYMERRSPAPATPGSQQSGRRR</sequence>
<feature type="compositionally biased region" description="Low complexity" evidence="1">
    <location>
        <begin position="188"/>
        <end position="200"/>
    </location>
</feature>
<dbReference type="InterPro" id="IPR043519">
    <property type="entry name" value="NT_sf"/>
</dbReference>
<dbReference type="AlphaFoldDB" id="A0A836B0I9"/>
<feature type="region of interest" description="Disordered" evidence="1">
    <location>
        <begin position="593"/>
        <end position="647"/>
    </location>
</feature>
<dbReference type="PANTHER" id="PTHR23092">
    <property type="entry name" value="POLY(A) RNA POLYMERASE"/>
    <property type="match status" value="1"/>
</dbReference>
<dbReference type="Pfam" id="PF22600">
    <property type="entry name" value="MTPAP-like_central"/>
    <property type="match status" value="1"/>
</dbReference>
<dbReference type="SUPFAM" id="SSF81301">
    <property type="entry name" value="Nucleotidyltransferase"/>
    <property type="match status" value="1"/>
</dbReference>
<comment type="caution">
    <text evidence="3">The sequence shown here is derived from an EMBL/GenBank/DDBJ whole genome shotgun (WGS) entry which is preliminary data.</text>
</comment>
<keyword evidence="4" id="KW-1185">Reference proteome</keyword>